<comment type="caution">
    <text evidence="1">The sequence shown here is derived from an EMBL/GenBank/DDBJ whole genome shotgun (WGS) entry which is preliminary data.</text>
</comment>
<dbReference type="EMBL" id="BAABAZ010000008">
    <property type="protein sequence ID" value="GAA4285104.1"/>
    <property type="molecule type" value="Genomic_DNA"/>
</dbReference>
<keyword evidence="2" id="KW-1185">Reference proteome</keyword>
<gene>
    <name evidence="1" type="ORF">GCM10022261_26350</name>
</gene>
<organism evidence="1 2">
    <name type="scientific">Brevibacterium daeguense</name>
    <dbReference type="NCBI Taxonomy" id="909936"/>
    <lineage>
        <taxon>Bacteria</taxon>
        <taxon>Bacillati</taxon>
        <taxon>Actinomycetota</taxon>
        <taxon>Actinomycetes</taxon>
        <taxon>Micrococcales</taxon>
        <taxon>Brevibacteriaceae</taxon>
        <taxon>Brevibacterium</taxon>
    </lineage>
</organism>
<dbReference type="RefSeq" id="WP_236865889.1">
    <property type="nucleotide sequence ID" value="NZ_BAABAZ010000008.1"/>
</dbReference>
<accession>A0ABP8EMD4</accession>
<dbReference type="Proteomes" id="UP001501586">
    <property type="component" value="Unassembled WGS sequence"/>
</dbReference>
<evidence type="ECO:0008006" key="3">
    <source>
        <dbReference type="Google" id="ProtNLM"/>
    </source>
</evidence>
<reference evidence="2" key="1">
    <citation type="journal article" date="2019" name="Int. J. Syst. Evol. Microbiol.">
        <title>The Global Catalogue of Microorganisms (GCM) 10K type strain sequencing project: providing services to taxonomists for standard genome sequencing and annotation.</title>
        <authorList>
            <consortium name="The Broad Institute Genomics Platform"/>
            <consortium name="The Broad Institute Genome Sequencing Center for Infectious Disease"/>
            <person name="Wu L."/>
            <person name="Ma J."/>
        </authorList>
    </citation>
    <scope>NUCLEOTIDE SEQUENCE [LARGE SCALE GENOMIC DNA]</scope>
    <source>
        <strain evidence="2">JCM 17458</strain>
    </source>
</reference>
<proteinExistence type="predicted"/>
<evidence type="ECO:0000313" key="1">
    <source>
        <dbReference type="EMBL" id="GAA4285104.1"/>
    </source>
</evidence>
<name>A0ABP8EMD4_9MICO</name>
<sequence length="348" mass="38815">MFNVFSRSQVLASGIDDAALQATIGCCIERLAAGIYVVIRVCGRGPHRRFQYFLDDDPLVETGELTRWERDRFRHLGWLTSTTRPRETDVISHRSAAMVHGLPLLSTRLPVIEVSNPQAKGTTAGLRRRLRAIPEPDRAQWSIREALSVTTPARTAADLMRDCGWQSGIIAAEHFVGSPESGPASRRAAFPLPSEVRTVRKAQLAAVIDRMPDGRGSRRMAAIVDYSDGLSESPAESLAVLGLCHLGIRDLEQQARLFGPDGRFVARVDFLIERLGLVLEVDGDAKYLADHSSRWVDRRVFDREKDRENAIRFLGFRVVRLRWKDVVEPANFSAAMRRAGVLPSGIPR</sequence>
<protein>
    <recommendedName>
        <fullName evidence="3">DUF559 domain-containing protein</fullName>
    </recommendedName>
</protein>
<evidence type="ECO:0000313" key="2">
    <source>
        <dbReference type="Proteomes" id="UP001501586"/>
    </source>
</evidence>